<dbReference type="InParanoid" id="A0A369JQ07"/>
<keyword evidence="3" id="KW-1185">Reference proteome</keyword>
<dbReference type="InterPro" id="IPR009991">
    <property type="entry name" value="DCTN3"/>
</dbReference>
<sequence>MATHIGSVFLGDFQRHRILSSSSATPPSSPPPSSPPSSISAFFPHPMPANHHDPTPPKPPPHPTIDPELALDLRLRWLEAILLGVKQDYSSARDRKGKEREKPYELSHGETLCRITEDLQRRLDAVVEGNDGLKRFMSQYDQHAHLLTPAFALSGTLPDPPSYENMSPEQLEAFLTEMEPDIRAADRDMREIELLEQKGVTGAGKLADYEYLQPRLDALLKEHRQDLELAASLEKRVAGLIERHATQVDALSELFVEWDDTITLAESKVTKLEREREERRRLGLEY</sequence>
<dbReference type="GO" id="GO:0005869">
    <property type="term" value="C:dynactin complex"/>
    <property type="evidence" value="ECO:0007669"/>
    <property type="project" value="InterPro"/>
</dbReference>
<dbReference type="OrthoDB" id="16729at2759"/>
<organism evidence="2 3">
    <name type="scientific">Hypsizygus marmoreus</name>
    <name type="common">White beech mushroom</name>
    <name type="synonym">Agaricus marmoreus</name>
    <dbReference type="NCBI Taxonomy" id="39966"/>
    <lineage>
        <taxon>Eukaryota</taxon>
        <taxon>Fungi</taxon>
        <taxon>Dikarya</taxon>
        <taxon>Basidiomycota</taxon>
        <taxon>Agaricomycotina</taxon>
        <taxon>Agaricomycetes</taxon>
        <taxon>Agaricomycetidae</taxon>
        <taxon>Agaricales</taxon>
        <taxon>Tricholomatineae</taxon>
        <taxon>Lyophyllaceae</taxon>
        <taxon>Hypsizygus</taxon>
    </lineage>
</organism>
<gene>
    <name evidence="2" type="ORF">Hypma_012052</name>
</gene>
<comment type="caution">
    <text evidence="2">The sequence shown here is derived from an EMBL/GenBank/DDBJ whole genome shotgun (WGS) entry which is preliminary data.</text>
</comment>
<protein>
    <submittedName>
        <fullName evidence="2">Uncharacterized protein</fullName>
    </submittedName>
</protein>
<proteinExistence type="predicted"/>
<reference evidence="2" key="1">
    <citation type="submission" date="2018-04" db="EMBL/GenBank/DDBJ databases">
        <title>Whole genome sequencing of Hypsizygus marmoreus.</title>
        <authorList>
            <person name="Choi I.-G."/>
            <person name="Min B."/>
            <person name="Kim J.-G."/>
            <person name="Kim S."/>
            <person name="Oh Y.-L."/>
            <person name="Kong W.-S."/>
            <person name="Park H."/>
            <person name="Jeong J."/>
            <person name="Song E.-S."/>
        </authorList>
    </citation>
    <scope>NUCLEOTIDE SEQUENCE [LARGE SCALE GENOMIC DNA]</scope>
    <source>
        <strain evidence="2">51987-8</strain>
    </source>
</reference>
<dbReference type="Pfam" id="PF07426">
    <property type="entry name" value="Dynactin_p22"/>
    <property type="match status" value="1"/>
</dbReference>
<dbReference type="Proteomes" id="UP000076154">
    <property type="component" value="Unassembled WGS sequence"/>
</dbReference>
<dbReference type="STRING" id="39966.A0A369JQ07"/>
<dbReference type="AlphaFoldDB" id="A0A369JQ07"/>
<evidence type="ECO:0000313" key="3">
    <source>
        <dbReference type="Proteomes" id="UP000076154"/>
    </source>
</evidence>
<dbReference type="GO" id="GO:0061640">
    <property type="term" value="P:cytoskeleton-dependent cytokinesis"/>
    <property type="evidence" value="ECO:0007669"/>
    <property type="project" value="InterPro"/>
</dbReference>
<feature type="region of interest" description="Disordered" evidence="1">
    <location>
        <begin position="19"/>
        <end position="67"/>
    </location>
</feature>
<accession>A0A369JQ07</accession>
<dbReference type="EMBL" id="LUEZ02000056">
    <property type="protein sequence ID" value="RDB20846.1"/>
    <property type="molecule type" value="Genomic_DNA"/>
</dbReference>
<evidence type="ECO:0000256" key="1">
    <source>
        <dbReference type="SAM" id="MobiDB-lite"/>
    </source>
</evidence>
<evidence type="ECO:0000313" key="2">
    <source>
        <dbReference type="EMBL" id="RDB20846.1"/>
    </source>
</evidence>
<name>A0A369JQ07_HYPMA</name>